<gene>
    <name evidence="1" type="ORF">ENP99_05360</name>
</gene>
<comment type="caution">
    <text evidence="1">The sequence shown here is derived from an EMBL/GenBank/DDBJ whole genome shotgun (WGS) entry which is preliminary data.</text>
</comment>
<evidence type="ECO:0000313" key="1">
    <source>
        <dbReference type="EMBL" id="HEH31516.1"/>
    </source>
</evidence>
<dbReference type="EMBL" id="DSLL01000050">
    <property type="protein sequence ID" value="HEH31516.1"/>
    <property type="molecule type" value="Genomic_DNA"/>
</dbReference>
<accession>A0A7J2TAK3</accession>
<reference evidence="1" key="1">
    <citation type="journal article" date="2020" name="mSystems">
        <title>Genome- and Community-Level Interaction Insights into Carbon Utilization and Element Cycling Functions of Hydrothermarchaeota in Hydrothermal Sediment.</title>
        <authorList>
            <person name="Zhou Z."/>
            <person name="Liu Y."/>
            <person name="Xu W."/>
            <person name="Pan J."/>
            <person name="Luo Z.H."/>
            <person name="Li M."/>
        </authorList>
    </citation>
    <scope>NUCLEOTIDE SEQUENCE [LARGE SCALE GENOMIC DNA]</scope>
    <source>
        <strain evidence="1">SpSt-27</strain>
    </source>
</reference>
<name>A0A7J2TAK3_9CREN</name>
<protein>
    <submittedName>
        <fullName evidence="1">Uncharacterized protein</fullName>
    </submittedName>
</protein>
<sequence length="876" mass="100723">MSAPHGIYTPRLKDIIDERLGVSEFVRPITHTIEVVFLPNIDEVYKYSFDEVFLRLPPFEPIAIKPSIYGQVELKGDYVWFITSIENLNNKESLSKVYKIVEEQYRGNIPGIKCREIICGEYEDIGTGIILKRLYIPRIVGDGKSKWSKEVELQLNDRTVIKIIYGFTHETLRNWIRTIKERFSSRGVYDKEIIQILSSPEKALKFTEIIQKFEEIEKKSGSYAPTTLNYVSSCYGGRVLTTDPFSNGKKCDECKDKSRGTLLCRDIPGYGIYHWRRRIFPRVYASPRNAVASYNVDDLGRYYRVPFVCIFTEGVRCVKKLESLDIQFDIGRVRLKLAKPIISDYFNTNAFLVVINRQLIEAFTNIIKKSASNIYCFVPTCGSSTKIPLINLLVSKFIWKNISMQEYNYDIDLKFDDNANKLQVIVKVGDDEFQVLYSENVNKLVERIAESNDFVKFVLESLTHTLAHSIYIGLSNIIPYFDEYGAYISHVDKNYVIAGGIENTRGGTLKLLRPSAEILSSERYFEDTEKGLMVFKPSSIIKIVKDVIEIVGKIESPKGVEEICKVKVENIERIASAVLSRLKEESSEEPSVGSTKKGRKYMILAQNQGLVRQIIKVMIGMFEELIQEILNAGMYIDRYAFTSVILWKVLRDLTIRGNIIKGVKYRVRNIDEFNSIPDSELDELIDLIFDVLIEVEMSTIITNILLPDYCSDGCEADLHLPRCSKALEQPYIISRCLLITFLRFAGIPVYAPQLEIERFECGGSELKTLSMLARDRLRILTHVLGDDGVKILSEILSNKQDLKIAIEIDKRFKEQNLEIVRKLEELESKYKRRLNVIYTTEPHHGKMIVIDFLKVITSWNFGSGERVRQLYISELQ</sequence>
<dbReference type="AlphaFoldDB" id="A0A7J2TAK3"/>
<proteinExistence type="predicted"/>
<organism evidence="1">
    <name type="scientific">Ignisphaera aggregans</name>
    <dbReference type="NCBI Taxonomy" id="334771"/>
    <lineage>
        <taxon>Archaea</taxon>
        <taxon>Thermoproteota</taxon>
        <taxon>Thermoprotei</taxon>
        <taxon>Desulfurococcales</taxon>
        <taxon>Desulfurococcaceae</taxon>
        <taxon>Ignisphaera</taxon>
    </lineage>
</organism>